<dbReference type="GO" id="GO:0003700">
    <property type="term" value="F:DNA-binding transcription factor activity"/>
    <property type="evidence" value="ECO:0007669"/>
    <property type="project" value="InterPro"/>
</dbReference>
<protein>
    <submittedName>
        <fullName evidence="5">MarR family transcriptional regulator</fullName>
    </submittedName>
</protein>
<dbReference type="SMART" id="SM00347">
    <property type="entry name" value="HTH_MARR"/>
    <property type="match status" value="1"/>
</dbReference>
<dbReference type="InterPro" id="IPR036388">
    <property type="entry name" value="WH-like_DNA-bd_sf"/>
</dbReference>
<keyword evidence="1" id="KW-0805">Transcription regulation</keyword>
<keyword evidence="3" id="KW-0804">Transcription</keyword>
<dbReference type="PANTHER" id="PTHR42756">
    <property type="entry name" value="TRANSCRIPTIONAL REGULATOR, MARR"/>
    <property type="match status" value="1"/>
</dbReference>
<gene>
    <name evidence="5" type="ORF">H9716_11380</name>
</gene>
<keyword evidence="2" id="KW-0238">DNA-binding</keyword>
<evidence type="ECO:0000313" key="6">
    <source>
        <dbReference type="Proteomes" id="UP000886804"/>
    </source>
</evidence>
<evidence type="ECO:0000256" key="1">
    <source>
        <dbReference type="ARBA" id="ARBA00023015"/>
    </source>
</evidence>
<dbReference type="InterPro" id="IPR000835">
    <property type="entry name" value="HTH_MarR-typ"/>
</dbReference>
<dbReference type="EMBL" id="DWYS01000136">
    <property type="protein sequence ID" value="HJB08443.1"/>
    <property type="molecule type" value="Genomic_DNA"/>
</dbReference>
<dbReference type="Gene3D" id="1.10.10.10">
    <property type="entry name" value="Winged helix-like DNA-binding domain superfamily/Winged helix DNA-binding domain"/>
    <property type="match status" value="1"/>
</dbReference>
<feature type="domain" description="HTH marR-type" evidence="4">
    <location>
        <begin position="5"/>
        <end position="146"/>
    </location>
</feature>
<dbReference type="SUPFAM" id="SSF46785">
    <property type="entry name" value="Winged helix' DNA-binding domain"/>
    <property type="match status" value="1"/>
</dbReference>
<accession>A0A9D2L9E6</accession>
<evidence type="ECO:0000313" key="5">
    <source>
        <dbReference type="EMBL" id="HJB08443.1"/>
    </source>
</evidence>
<reference evidence="5" key="1">
    <citation type="journal article" date="2021" name="PeerJ">
        <title>Extensive microbial diversity within the chicken gut microbiome revealed by metagenomics and culture.</title>
        <authorList>
            <person name="Gilroy R."/>
            <person name="Ravi A."/>
            <person name="Getino M."/>
            <person name="Pursley I."/>
            <person name="Horton D.L."/>
            <person name="Alikhan N.F."/>
            <person name="Baker D."/>
            <person name="Gharbi K."/>
            <person name="Hall N."/>
            <person name="Watson M."/>
            <person name="Adriaenssens E.M."/>
            <person name="Foster-Nyarko E."/>
            <person name="Jarju S."/>
            <person name="Secka A."/>
            <person name="Antonio M."/>
            <person name="Oren A."/>
            <person name="Chaudhuri R.R."/>
            <person name="La Ragione R."/>
            <person name="Hildebrand F."/>
            <person name="Pallen M.J."/>
        </authorList>
    </citation>
    <scope>NUCLEOTIDE SEQUENCE</scope>
    <source>
        <strain evidence="5">CHK188-4685</strain>
    </source>
</reference>
<dbReference type="Pfam" id="PF12802">
    <property type="entry name" value="MarR_2"/>
    <property type="match status" value="1"/>
</dbReference>
<evidence type="ECO:0000256" key="2">
    <source>
        <dbReference type="ARBA" id="ARBA00023125"/>
    </source>
</evidence>
<comment type="caution">
    <text evidence="5">The sequence shown here is derived from an EMBL/GenBank/DDBJ whole genome shotgun (WGS) entry which is preliminary data.</text>
</comment>
<dbReference type="AlphaFoldDB" id="A0A9D2L9E6"/>
<evidence type="ECO:0000256" key="3">
    <source>
        <dbReference type="ARBA" id="ARBA00023163"/>
    </source>
</evidence>
<organism evidence="5 6">
    <name type="scientific">Candidatus Enterocloster faecavium</name>
    <dbReference type="NCBI Taxonomy" id="2838560"/>
    <lineage>
        <taxon>Bacteria</taxon>
        <taxon>Bacillati</taxon>
        <taxon>Bacillota</taxon>
        <taxon>Clostridia</taxon>
        <taxon>Lachnospirales</taxon>
        <taxon>Lachnospiraceae</taxon>
        <taxon>Enterocloster</taxon>
    </lineage>
</organism>
<dbReference type="PROSITE" id="PS50995">
    <property type="entry name" value="HTH_MARR_2"/>
    <property type="match status" value="1"/>
</dbReference>
<reference evidence="5" key="2">
    <citation type="submission" date="2021-04" db="EMBL/GenBank/DDBJ databases">
        <authorList>
            <person name="Gilroy R."/>
        </authorList>
    </citation>
    <scope>NUCLEOTIDE SEQUENCE</scope>
    <source>
        <strain evidence="5">CHK188-4685</strain>
    </source>
</reference>
<dbReference type="PANTHER" id="PTHR42756:SF1">
    <property type="entry name" value="TRANSCRIPTIONAL REPRESSOR OF EMRAB OPERON"/>
    <property type="match status" value="1"/>
</dbReference>
<dbReference type="GO" id="GO:0003677">
    <property type="term" value="F:DNA binding"/>
    <property type="evidence" value="ECO:0007669"/>
    <property type="project" value="UniProtKB-KW"/>
</dbReference>
<evidence type="ECO:0000259" key="4">
    <source>
        <dbReference type="PROSITE" id="PS50995"/>
    </source>
</evidence>
<sequence>MDNHKQEYIFNLVKKVTKLSEVIHSYQSKPRDYGTGDKLYMREAHFIDRVGLDGADMGTLAHRLGVSNGAVSQTAARLEKKGYVYRQAAAQDSRIIYCFLTDRGKQIYESHRRVDEIKYPLFYQTLDDFSLRELELCDDFIERILEMYEEEE</sequence>
<dbReference type="InterPro" id="IPR036390">
    <property type="entry name" value="WH_DNA-bd_sf"/>
</dbReference>
<proteinExistence type="predicted"/>
<dbReference type="Proteomes" id="UP000886804">
    <property type="component" value="Unassembled WGS sequence"/>
</dbReference>
<name>A0A9D2L9E6_9FIRM</name>